<dbReference type="AlphaFoldDB" id="A0A7Z0WQC1"/>
<dbReference type="InterPro" id="IPR021276">
    <property type="entry name" value="DUF2855"/>
</dbReference>
<reference evidence="1 2" key="1">
    <citation type="submission" date="2016-12" db="EMBL/GenBank/DDBJ databases">
        <title>The draft genome sequence of Actinophytocola xinjiangensis.</title>
        <authorList>
            <person name="Wang W."/>
            <person name="Yuan L."/>
        </authorList>
    </citation>
    <scope>NUCLEOTIDE SEQUENCE [LARGE SCALE GENOMIC DNA]</scope>
    <source>
        <strain evidence="1 2">CGMCC 4.4663</strain>
    </source>
</reference>
<sequence length="296" mass="31079">MTWELLCAVADPTLVRLRATTVVGPRPGEVRLTVERFTADLGFGDVFPAPPGFRRPAVWAQARVAESRVAGIAVGDRVHGVVPAGSDHVLSAAPAGNGFVDTEHAYLAPFLPAEPDHADLRTVFGAAFATAFPLALVLERAALRGAKSVLLTGADGVPGIVLADLLASDTDLLTVGLTTPDAVEFTRGPGGCDDAVTPDDLAAAPLLAPAVLVDLTGDPRLVGRIHRVLHDDLAHTVLAGHARPSAVPARWRDRYRASQNRFLRTAAGWVSVSRHSGPDAVAQRYGEPGFADVFLP</sequence>
<name>A0A7Z0WQC1_9PSEU</name>
<evidence type="ECO:0000313" key="1">
    <source>
        <dbReference type="EMBL" id="OLF12961.1"/>
    </source>
</evidence>
<proteinExistence type="predicted"/>
<gene>
    <name evidence="1" type="ORF">BLA60_06845</name>
</gene>
<dbReference type="EMBL" id="MSIF01000002">
    <property type="protein sequence ID" value="OLF12961.1"/>
    <property type="molecule type" value="Genomic_DNA"/>
</dbReference>
<evidence type="ECO:0000313" key="2">
    <source>
        <dbReference type="Proteomes" id="UP000185696"/>
    </source>
</evidence>
<dbReference type="OrthoDB" id="8953110at2"/>
<keyword evidence="2" id="KW-1185">Reference proteome</keyword>
<comment type="caution">
    <text evidence="1">The sequence shown here is derived from an EMBL/GenBank/DDBJ whole genome shotgun (WGS) entry which is preliminary data.</text>
</comment>
<dbReference type="Proteomes" id="UP000185696">
    <property type="component" value="Unassembled WGS sequence"/>
</dbReference>
<evidence type="ECO:0008006" key="3">
    <source>
        <dbReference type="Google" id="ProtNLM"/>
    </source>
</evidence>
<accession>A0A7Z0WQC1</accession>
<organism evidence="1 2">
    <name type="scientific">Actinophytocola xinjiangensis</name>
    <dbReference type="NCBI Taxonomy" id="485602"/>
    <lineage>
        <taxon>Bacteria</taxon>
        <taxon>Bacillati</taxon>
        <taxon>Actinomycetota</taxon>
        <taxon>Actinomycetes</taxon>
        <taxon>Pseudonocardiales</taxon>
        <taxon>Pseudonocardiaceae</taxon>
    </lineage>
</organism>
<dbReference type="RefSeq" id="WP_075131870.1">
    <property type="nucleotide sequence ID" value="NZ_MSIF01000002.1"/>
</dbReference>
<protein>
    <recommendedName>
        <fullName evidence="3">NADPH:quinone reductase-like Zn-dependent oxidoreductase</fullName>
    </recommendedName>
</protein>
<dbReference type="Pfam" id="PF11017">
    <property type="entry name" value="DUF2855"/>
    <property type="match status" value="1"/>
</dbReference>